<dbReference type="PRINTS" id="PR00415">
    <property type="entry name" value="ACONITASE"/>
</dbReference>
<organism evidence="13 14">
    <name type="scientific">Zalerion maritima</name>
    <dbReference type="NCBI Taxonomy" id="339359"/>
    <lineage>
        <taxon>Eukaryota</taxon>
        <taxon>Fungi</taxon>
        <taxon>Dikarya</taxon>
        <taxon>Ascomycota</taxon>
        <taxon>Pezizomycotina</taxon>
        <taxon>Sordariomycetes</taxon>
        <taxon>Lulworthiomycetidae</taxon>
        <taxon>Lulworthiales</taxon>
        <taxon>Lulworthiaceae</taxon>
        <taxon>Zalerion</taxon>
    </lineage>
</organism>
<accession>A0AAD5RKN0</accession>
<reference evidence="13" key="1">
    <citation type="submission" date="2022-07" db="EMBL/GenBank/DDBJ databases">
        <title>Draft genome sequence of Zalerion maritima ATCC 34329, a (micro)plastics degrading marine fungus.</title>
        <authorList>
            <person name="Paco A."/>
            <person name="Goncalves M.F.M."/>
            <person name="Rocha-Santos T.A.P."/>
            <person name="Alves A."/>
        </authorList>
    </citation>
    <scope>NUCLEOTIDE SEQUENCE</scope>
    <source>
        <strain evidence="13">ATCC 34329</strain>
    </source>
</reference>
<keyword evidence="6 9" id="KW-0411">Iron-sulfur</keyword>
<dbReference type="Gene3D" id="3.20.19.10">
    <property type="entry name" value="Aconitase, domain 4"/>
    <property type="match status" value="1"/>
</dbReference>
<evidence type="ECO:0000259" key="11">
    <source>
        <dbReference type="Pfam" id="PF00330"/>
    </source>
</evidence>
<keyword evidence="14" id="KW-1185">Reference proteome</keyword>
<dbReference type="FunFam" id="3.20.19.10:FF:000002">
    <property type="entry name" value="Aconitate hydratase, mitochondrial"/>
    <property type="match status" value="1"/>
</dbReference>
<sequence length="810" mass="86894">MRSIELASRSRTAIRRALLSPATLGTAIPSLGSAARRAYSHGYAGHLPERYAKLYDNYTTVRKVLGLQRLTLAEKILYSHLNNPEETLASYSGNAKDIRGKASLQLKPDRVAMQDASAQMALLQFMSCNLPETAIPASIHCDHLIVGSKGADNDLEAGIATNKEVFDFLQSAGKKYGIEFWPPGAGIIHQTVLENYAAPGLMMLGTDSHTPNAGGLCTIAIGVGGADAVEALVGAPWELKAPKILGVKLEGKLGPWSSPKDVILALAGKLTVRGGTGYILEYFGSGVESLSLTGQSTITNMGAEVGATTSIFPYTEASARYLDATKRRAVKQDAEVFQKYGSSSWNEDSFFKFRADDGAEYDEVITVNLSELEPYINGPFTPDLSTPLSQFASTIKEQEWPEKLSAGLIGSCTNSSYEDMTRAESLVKQAEQAGLKPAADFYITPGSEQIRATLERDGTLQTFAEAGGVILSNACGPCIGQWKRTDGVEKGTSNAILSSYNRNFRGRNDGNLETMNFLASPEVVTAMAYAGSTTFNPTTDSIETPDGKEFYFAPPHGKEGPSTPFDSGNVQLAPEINKPTPNAEVAISPTSERLALLEPFEPFPSSDMSGLRILVKVAGKCTTDTISAAGPWLKYKGHLPNISANTLNTATNAETGTVNEAVDLDGTKMTIPELALKWRESGQPWLVVAEHNYGEGSAREHAALQPRWLGARVVLTKSFARIHETNLKKQGVVPLTFANESDYDRIAAGDEVRTVGLYDMLKNGGDGEVSLVVTKKDGSEVEVKTKHQVTKDQAGFIVAGSALNLLSKGI</sequence>
<feature type="domain" description="Aconitase A/isopropylmalate dehydratase small subunit swivel" evidence="12">
    <location>
        <begin position="613"/>
        <end position="740"/>
    </location>
</feature>
<dbReference type="EMBL" id="JAKWBI020000366">
    <property type="protein sequence ID" value="KAJ2895943.1"/>
    <property type="molecule type" value="Genomic_DNA"/>
</dbReference>
<dbReference type="FunFam" id="3.30.499.10:FF:000004">
    <property type="entry name" value="Aconitate hydratase, mitochondrial"/>
    <property type="match status" value="1"/>
</dbReference>
<keyword evidence="8 9" id="KW-0456">Lyase</keyword>
<dbReference type="SUPFAM" id="SSF53732">
    <property type="entry name" value="Aconitase iron-sulfur domain"/>
    <property type="match status" value="1"/>
</dbReference>
<dbReference type="PANTHER" id="PTHR43160:SF2">
    <property type="entry name" value="HOMOCITRATE DEHYDRATASE, MITOCHONDRIAL"/>
    <property type="match status" value="1"/>
</dbReference>
<keyword evidence="5 9" id="KW-0408">Iron</keyword>
<dbReference type="SUPFAM" id="SSF52016">
    <property type="entry name" value="LeuD/IlvD-like"/>
    <property type="match status" value="1"/>
</dbReference>
<dbReference type="InterPro" id="IPR006248">
    <property type="entry name" value="Aconitase_mito-like"/>
</dbReference>
<evidence type="ECO:0000256" key="2">
    <source>
        <dbReference type="ARBA" id="ARBA00007185"/>
    </source>
</evidence>
<dbReference type="InterPro" id="IPR001030">
    <property type="entry name" value="Acoase/IPM_deHydtase_lsu_aba"/>
</dbReference>
<dbReference type="AlphaFoldDB" id="A0AAD5RKN0"/>
<evidence type="ECO:0000256" key="10">
    <source>
        <dbReference type="SAM" id="MobiDB-lite"/>
    </source>
</evidence>
<evidence type="ECO:0000256" key="3">
    <source>
        <dbReference type="ARBA" id="ARBA00022723"/>
    </source>
</evidence>
<dbReference type="GO" id="GO:0006099">
    <property type="term" value="P:tricarboxylic acid cycle"/>
    <property type="evidence" value="ECO:0007669"/>
    <property type="project" value="InterPro"/>
</dbReference>
<comment type="cofactor">
    <cofactor evidence="9">
        <name>[4Fe-4S] cluster</name>
        <dbReference type="ChEBI" id="CHEBI:49883"/>
    </cofactor>
    <text evidence="9">Binds 1 [4Fe-4S] cluster per subunit.</text>
</comment>
<dbReference type="InterPro" id="IPR050926">
    <property type="entry name" value="Aconitase/IPM_isomerase"/>
</dbReference>
<comment type="subcellular location">
    <subcellularLocation>
        <location evidence="1 9">Mitochondrion</location>
    </subcellularLocation>
</comment>
<dbReference type="GO" id="GO:0003994">
    <property type="term" value="F:aconitate hydratase activity"/>
    <property type="evidence" value="ECO:0007669"/>
    <property type="project" value="InterPro"/>
</dbReference>
<keyword evidence="4 9" id="KW-0809">Transit peptide</keyword>
<dbReference type="FunFam" id="3.30.499.10:FF:000003">
    <property type="entry name" value="Aconitate hydratase, mitochondrial"/>
    <property type="match status" value="1"/>
</dbReference>
<dbReference type="GO" id="GO:0051539">
    <property type="term" value="F:4 iron, 4 sulfur cluster binding"/>
    <property type="evidence" value="ECO:0007669"/>
    <property type="project" value="UniProtKB-UniRule"/>
</dbReference>
<gene>
    <name evidence="13" type="ORF">MKZ38_006025</name>
</gene>
<feature type="domain" description="Aconitase/3-isopropylmalate dehydratase large subunit alpha/beta/alpha" evidence="11">
    <location>
        <begin position="98"/>
        <end position="531"/>
    </location>
</feature>
<dbReference type="InterPro" id="IPR000573">
    <property type="entry name" value="AconitaseA/IPMdHydase_ssu_swvl"/>
</dbReference>
<evidence type="ECO:0000256" key="1">
    <source>
        <dbReference type="ARBA" id="ARBA00004173"/>
    </source>
</evidence>
<dbReference type="InterPro" id="IPR036008">
    <property type="entry name" value="Aconitase_4Fe-4S_dom"/>
</dbReference>
<dbReference type="FunFam" id="3.40.1060.10:FF:000001">
    <property type="entry name" value="Aconitate hydratase, mitochondrial"/>
    <property type="match status" value="1"/>
</dbReference>
<dbReference type="GO" id="GO:0005829">
    <property type="term" value="C:cytosol"/>
    <property type="evidence" value="ECO:0007669"/>
    <property type="project" value="TreeGrafter"/>
</dbReference>
<keyword evidence="3 9" id="KW-0479">Metal-binding</keyword>
<evidence type="ECO:0000256" key="6">
    <source>
        <dbReference type="ARBA" id="ARBA00023014"/>
    </source>
</evidence>
<comment type="caution">
    <text evidence="13">The sequence shown here is derived from an EMBL/GenBank/DDBJ whole genome shotgun (WGS) entry which is preliminary data.</text>
</comment>
<keyword evidence="7 9" id="KW-0496">Mitochondrion</keyword>
<dbReference type="GO" id="GO:0046872">
    <property type="term" value="F:metal ion binding"/>
    <property type="evidence" value="ECO:0007669"/>
    <property type="project" value="UniProtKB-UniRule"/>
</dbReference>
<dbReference type="InterPro" id="IPR015928">
    <property type="entry name" value="Aconitase/3IPM_dehydase_swvl"/>
</dbReference>
<dbReference type="Pfam" id="PF00330">
    <property type="entry name" value="Aconitase"/>
    <property type="match status" value="1"/>
</dbReference>
<dbReference type="GO" id="GO:0005739">
    <property type="term" value="C:mitochondrion"/>
    <property type="evidence" value="ECO:0007669"/>
    <property type="project" value="UniProtKB-SubCell"/>
</dbReference>
<dbReference type="InterPro" id="IPR015932">
    <property type="entry name" value="Aconitase_dom2"/>
</dbReference>
<dbReference type="Gene3D" id="3.40.1060.10">
    <property type="entry name" value="Aconitase, Domain 2"/>
    <property type="match status" value="1"/>
</dbReference>
<evidence type="ECO:0000313" key="13">
    <source>
        <dbReference type="EMBL" id="KAJ2895943.1"/>
    </source>
</evidence>
<dbReference type="PROSITE" id="PS01244">
    <property type="entry name" value="ACONITASE_2"/>
    <property type="match status" value="1"/>
</dbReference>
<dbReference type="Pfam" id="PF00694">
    <property type="entry name" value="Aconitase_C"/>
    <property type="match status" value="1"/>
</dbReference>
<dbReference type="NCBIfam" id="NF005558">
    <property type="entry name" value="PRK07229.1"/>
    <property type="match status" value="1"/>
</dbReference>
<dbReference type="PROSITE" id="PS00450">
    <property type="entry name" value="ACONITASE_1"/>
    <property type="match status" value="1"/>
</dbReference>
<evidence type="ECO:0000256" key="5">
    <source>
        <dbReference type="ARBA" id="ARBA00023004"/>
    </source>
</evidence>
<evidence type="ECO:0000313" key="14">
    <source>
        <dbReference type="Proteomes" id="UP001201980"/>
    </source>
</evidence>
<name>A0AAD5RKN0_9PEZI</name>
<dbReference type="EC" id="4.2.1.-" evidence="9"/>
<evidence type="ECO:0000259" key="12">
    <source>
        <dbReference type="Pfam" id="PF00694"/>
    </source>
</evidence>
<evidence type="ECO:0000256" key="8">
    <source>
        <dbReference type="ARBA" id="ARBA00023239"/>
    </source>
</evidence>
<evidence type="ECO:0000256" key="9">
    <source>
        <dbReference type="RuleBase" id="RU362107"/>
    </source>
</evidence>
<proteinExistence type="inferred from homology"/>
<dbReference type="PANTHER" id="PTHR43160">
    <property type="entry name" value="ACONITATE HYDRATASE B"/>
    <property type="match status" value="1"/>
</dbReference>
<dbReference type="InterPro" id="IPR015931">
    <property type="entry name" value="Acnase/IPM_dHydase_lsu_aba_1/3"/>
</dbReference>
<feature type="region of interest" description="Disordered" evidence="10">
    <location>
        <begin position="555"/>
        <end position="580"/>
    </location>
</feature>
<dbReference type="Gene3D" id="3.30.499.10">
    <property type="entry name" value="Aconitase, domain 3"/>
    <property type="match status" value="2"/>
</dbReference>
<evidence type="ECO:0000256" key="7">
    <source>
        <dbReference type="ARBA" id="ARBA00023128"/>
    </source>
</evidence>
<protein>
    <recommendedName>
        <fullName evidence="9">Aconitate hydratase, mitochondrial</fullName>
        <shortName evidence="9">Aconitase</shortName>
        <ecNumber evidence="9">4.2.1.-</ecNumber>
    </recommendedName>
</protein>
<evidence type="ECO:0000256" key="4">
    <source>
        <dbReference type="ARBA" id="ARBA00022946"/>
    </source>
</evidence>
<dbReference type="InterPro" id="IPR018136">
    <property type="entry name" value="Aconitase_4Fe-4S_BS"/>
</dbReference>
<dbReference type="NCBIfam" id="TIGR01340">
    <property type="entry name" value="aconitase_mito"/>
    <property type="match status" value="1"/>
</dbReference>
<dbReference type="Proteomes" id="UP001201980">
    <property type="component" value="Unassembled WGS sequence"/>
</dbReference>
<comment type="similarity">
    <text evidence="2 9">Belongs to the aconitase/IPM isomerase family.</text>
</comment>